<dbReference type="InterPro" id="IPR000873">
    <property type="entry name" value="AMP-dep_synth/lig_dom"/>
</dbReference>
<evidence type="ECO:0000256" key="1">
    <source>
        <dbReference type="ARBA" id="ARBA00006432"/>
    </source>
</evidence>
<dbReference type="KEGG" id="reu:Reut_C6175"/>
<dbReference type="GO" id="GO:0006631">
    <property type="term" value="P:fatty acid metabolic process"/>
    <property type="evidence" value="ECO:0007669"/>
    <property type="project" value="TreeGrafter"/>
</dbReference>
<comment type="similarity">
    <text evidence="1">Belongs to the ATP-dependent AMP-binding enzyme family.</text>
</comment>
<dbReference type="AlphaFoldDB" id="Q46MY5"/>
<dbReference type="Pfam" id="PF00501">
    <property type="entry name" value="AMP-binding"/>
    <property type="match status" value="1"/>
</dbReference>
<proteinExistence type="inferred from homology"/>
<dbReference type="eggNOG" id="COG0318">
    <property type="taxonomic scope" value="Bacteria"/>
</dbReference>
<dbReference type="HOGENOM" id="CLU_000022_59_7_4"/>
<organism evidence="5">
    <name type="scientific">Cupriavidus pinatubonensis (strain JMP 134 / LMG 1197)</name>
    <name type="common">Cupriavidus necator (strain JMP 134)</name>
    <dbReference type="NCBI Taxonomy" id="264198"/>
    <lineage>
        <taxon>Bacteria</taxon>
        <taxon>Pseudomonadati</taxon>
        <taxon>Pseudomonadota</taxon>
        <taxon>Betaproteobacteria</taxon>
        <taxon>Burkholderiales</taxon>
        <taxon>Burkholderiaceae</taxon>
        <taxon>Cupriavidus</taxon>
    </lineage>
</organism>
<dbReference type="PANTHER" id="PTHR43201">
    <property type="entry name" value="ACYL-COA SYNTHETASE"/>
    <property type="match status" value="1"/>
</dbReference>
<dbReference type="GO" id="GO:0031956">
    <property type="term" value="F:medium-chain fatty acid-CoA ligase activity"/>
    <property type="evidence" value="ECO:0007669"/>
    <property type="project" value="TreeGrafter"/>
</dbReference>
<evidence type="ECO:0000259" key="3">
    <source>
        <dbReference type="Pfam" id="PF00501"/>
    </source>
</evidence>
<dbReference type="Pfam" id="PF13193">
    <property type="entry name" value="AMP-binding_C"/>
    <property type="match status" value="1"/>
</dbReference>
<dbReference type="SUPFAM" id="SSF56801">
    <property type="entry name" value="Acetyl-CoA synthetase-like"/>
    <property type="match status" value="1"/>
</dbReference>
<evidence type="ECO:0000256" key="2">
    <source>
        <dbReference type="ARBA" id="ARBA00022598"/>
    </source>
</evidence>
<dbReference type="InterPro" id="IPR025110">
    <property type="entry name" value="AMP-bd_C"/>
</dbReference>
<name>Q46MY5_CUPPJ</name>
<dbReference type="PROSITE" id="PS00455">
    <property type="entry name" value="AMP_BINDING"/>
    <property type="match status" value="1"/>
</dbReference>
<dbReference type="InterPro" id="IPR045851">
    <property type="entry name" value="AMP-bd_C_sf"/>
</dbReference>
<dbReference type="InterPro" id="IPR042099">
    <property type="entry name" value="ANL_N_sf"/>
</dbReference>
<gene>
    <name evidence="5" type="ordered locus">Reut_C6175</name>
</gene>
<dbReference type="Gene3D" id="3.30.300.30">
    <property type="match status" value="1"/>
</dbReference>
<keyword evidence="2 5" id="KW-0436">Ligase</keyword>
<dbReference type="PANTHER" id="PTHR43201:SF5">
    <property type="entry name" value="MEDIUM-CHAIN ACYL-COA LIGASE ACSF2, MITOCHONDRIAL"/>
    <property type="match status" value="1"/>
</dbReference>
<protein>
    <submittedName>
        <fullName evidence="5">AMP-dependent synthetase and ligase</fullName>
    </submittedName>
</protein>
<evidence type="ECO:0000313" key="5">
    <source>
        <dbReference type="EMBL" id="AAZ65490.1"/>
    </source>
</evidence>
<dbReference type="EMBL" id="CP000092">
    <property type="protein sequence ID" value="AAZ65490.1"/>
    <property type="molecule type" value="Genomic_DNA"/>
</dbReference>
<evidence type="ECO:0000259" key="4">
    <source>
        <dbReference type="Pfam" id="PF13193"/>
    </source>
</evidence>
<dbReference type="OrthoDB" id="9766486at2"/>
<dbReference type="InterPro" id="IPR020845">
    <property type="entry name" value="AMP-binding_CS"/>
</dbReference>
<sequence length="537" mass="57792">MLLTWLANRSEIKSIPTAMEGSMNTNLAHTLVRTARAYPSQAALFLGTQQLSTFAQLADRVARCAGGLRDWLGLHAGDRVAIILKNCPQYVELLYGIWHAGLCAVPINAKLHPREIDDIVRNSGATVCFVTDFEAVTNAKTIAVDSTDYHALFAGPGAQVADVAEDALAWLFYTSGTTGKPKGVMLSHQNLAAMYWAYSSAVSHIVPGDSLIHAAPMSHGSGLYIVPHIAEGASQVIPSSGGFNAAELVELVAVHPRTSLFAAPTMLNRLVEYVRRSRADLSNLKVIVCGGAPLYLEDEVAALDCLGAKIAQIYGQGESPMTITAQTSAEISGAHAASDFGGLASVGRALPGVEIRIADTHDDPLPVGEIGEVLVRGSAVMQGYWNNPEASAVTLRNGWLHTGDVGCMDQSGRLTLKDRSKETIISGGSNVYPREVEDALLTHPAVAEVSVLGRSHPDWGEEVVAIVVRKARSQVTISELDQWCLRRIARFKRPKAYLFVDSLPRNANGKVLKAALRDLLAKHGEELNARTWRWKLA</sequence>
<feature type="domain" description="AMP-dependent synthetase/ligase" evidence="3">
    <location>
        <begin position="33"/>
        <end position="385"/>
    </location>
</feature>
<reference evidence="5" key="1">
    <citation type="submission" date="2005-08" db="EMBL/GenBank/DDBJ databases">
        <title>Complete sequence of a megaplasmid of Ralstonia eutropha JMP134.</title>
        <authorList>
            <person name="Copeland A."/>
            <person name="Lucas S."/>
            <person name="Lapidus A."/>
            <person name="Barry K."/>
            <person name="Detter J.C."/>
            <person name="Glavina T."/>
            <person name="Hammon N."/>
            <person name="Israni S."/>
            <person name="Pitluck S."/>
            <person name="Goltsman E."/>
            <person name="Martinez M."/>
            <person name="Vergez L."/>
            <person name="Larimer F."/>
            <person name="Land M."/>
            <person name="Lykidis A."/>
            <person name="Richardson P."/>
        </authorList>
    </citation>
    <scope>NUCLEOTIDE SEQUENCE [LARGE SCALE GENOMIC DNA]</scope>
    <source>
        <strain evidence="5">JMP134</strain>
        <plasmid evidence="5">megaplasmid</plasmid>
    </source>
</reference>
<geneLocation type="plasmid" evidence="5">
    <name>megaplasmid</name>
</geneLocation>
<feature type="domain" description="AMP-binding enzyme C-terminal" evidence="4">
    <location>
        <begin position="435"/>
        <end position="510"/>
    </location>
</feature>
<accession>Q46MY5</accession>
<keyword evidence="5" id="KW-0614">Plasmid</keyword>
<dbReference type="Gene3D" id="3.40.50.12780">
    <property type="entry name" value="N-terminal domain of ligase-like"/>
    <property type="match status" value="1"/>
</dbReference>
<dbReference type="FunFam" id="3.30.300.30:FF:000008">
    <property type="entry name" value="2,3-dihydroxybenzoate-AMP ligase"/>
    <property type="match status" value="1"/>
</dbReference>